<proteinExistence type="predicted"/>
<dbReference type="InterPro" id="IPR051677">
    <property type="entry name" value="AfsR-DnrI-RedD_regulator"/>
</dbReference>
<gene>
    <name evidence="2" type="ORF">Vau01_106610</name>
</gene>
<reference evidence="2" key="1">
    <citation type="submission" date="2021-01" db="EMBL/GenBank/DDBJ databases">
        <title>Whole genome shotgun sequence of Virgisporangium aurantiacum NBRC 16421.</title>
        <authorList>
            <person name="Komaki H."/>
            <person name="Tamura T."/>
        </authorList>
    </citation>
    <scope>NUCLEOTIDE SEQUENCE</scope>
    <source>
        <strain evidence="2">NBRC 16421</strain>
    </source>
</reference>
<dbReference type="Gene3D" id="1.25.40.10">
    <property type="entry name" value="Tetratricopeptide repeat domain"/>
    <property type="match status" value="1"/>
</dbReference>
<accession>A0A8J4E5J8</accession>
<dbReference type="PANTHER" id="PTHR35807">
    <property type="entry name" value="TRANSCRIPTIONAL REGULATOR REDD-RELATED"/>
    <property type="match status" value="1"/>
</dbReference>
<protein>
    <recommendedName>
        <fullName evidence="1">Bacterial transcriptional activator domain-containing protein</fullName>
    </recommendedName>
</protein>
<dbReference type="SMART" id="SM01043">
    <property type="entry name" value="BTAD"/>
    <property type="match status" value="1"/>
</dbReference>
<evidence type="ECO:0000313" key="2">
    <source>
        <dbReference type="EMBL" id="GIJ63145.1"/>
    </source>
</evidence>
<dbReference type="AlphaFoldDB" id="A0A8J4E5J8"/>
<dbReference type="SUPFAM" id="SSF48452">
    <property type="entry name" value="TPR-like"/>
    <property type="match status" value="1"/>
</dbReference>
<feature type="domain" description="Bacterial transcriptional activator" evidence="1">
    <location>
        <begin position="114"/>
        <end position="252"/>
    </location>
</feature>
<dbReference type="EMBL" id="BOPG01000089">
    <property type="protein sequence ID" value="GIJ63145.1"/>
    <property type="molecule type" value="Genomic_DNA"/>
</dbReference>
<evidence type="ECO:0000259" key="1">
    <source>
        <dbReference type="SMART" id="SM01043"/>
    </source>
</evidence>
<dbReference type="InterPro" id="IPR005158">
    <property type="entry name" value="BTAD"/>
</dbReference>
<dbReference type="InterPro" id="IPR011990">
    <property type="entry name" value="TPR-like_helical_dom_sf"/>
</dbReference>
<name>A0A8J4E5J8_9ACTN</name>
<evidence type="ECO:0000313" key="3">
    <source>
        <dbReference type="Proteomes" id="UP000612585"/>
    </source>
</evidence>
<dbReference type="InterPro" id="IPR036388">
    <property type="entry name" value="WH-like_DNA-bd_sf"/>
</dbReference>
<keyword evidence="3" id="KW-1185">Reference proteome</keyword>
<sequence length="276" mass="30983">MAWGNAELGAVPPAALDPPRQCCRFNIRLLGRFELTVGEYQATPGAGVQRLVALLALAGGAVSRRRAAHTLWPDATARRAAANLRSVLYRLQRTNPHLVGSSTADLHLNRDSTVDTQRLNDLARLLLDRSRPCGDAQLSTALSTNLDDDLLPDWPDEEWLQEERERYRQLRLHCLEALCERLVAARWYGAAVDTGLAAVRADPFRESARITLVAAYLAEGNIADARRHYDGYRRRLRDELGVEPGARFGQVVQLHDVRRLEEARPRRGTGRRRARD</sequence>
<dbReference type="Proteomes" id="UP000612585">
    <property type="component" value="Unassembled WGS sequence"/>
</dbReference>
<dbReference type="Gene3D" id="1.10.10.10">
    <property type="entry name" value="Winged helix-like DNA-binding domain superfamily/Winged helix DNA-binding domain"/>
    <property type="match status" value="1"/>
</dbReference>
<dbReference type="Pfam" id="PF03704">
    <property type="entry name" value="BTAD"/>
    <property type="match status" value="1"/>
</dbReference>
<comment type="caution">
    <text evidence="2">The sequence shown here is derived from an EMBL/GenBank/DDBJ whole genome shotgun (WGS) entry which is preliminary data.</text>
</comment>
<organism evidence="2 3">
    <name type="scientific">Virgisporangium aurantiacum</name>
    <dbReference type="NCBI Taxonomy" id="175570"/>
    <lineage>
        <taxon>Bacteria</taxon>
        <taxon>Bacillati</taxon>
        <taxon>Actinomycetota</taxon>
        <taxon>Actinomycetes</taxon>
        <taxon>Micromonosporales</taxon>
        <taxon>Micromonosporaceae</taxon>
        <taxon>Virgisporangium</taxon>
    </lineage>
</organism>